<dbReference type="InterPro" id="IPR020471">
    <property type="entry name" value="AKR"/>
</dbReference>
<feature type="domain" description="NADP-dependent oxidoreductase" evidence="1">
    <location>
        <begin position="18"/>
        <end position="369"/>
    </location>
</feature>
<accession>A0A7S1T743</accession>
<dbReference type="Gene3D" id="3.20.20.100">
    <property type="entry name" value="NADP-dependent oxidoreductase domain"/>
    <property type="match status" value="1"/>
</dbReference>
<dbReference type="PANTHER" id="PTHR43364:SF17">
    <property type="entry name" value="ALDO KETO REDUCTASE"/>
    <property type="match status" value="1"/>
</dbReference>
<name>A0A7S1T743_9RHOD</name>
<dbReference type="InterPro" id="IPR023210">
    <property type="entry name" value="NADP_OxRdtase_dom"/>
</dbReference>
<dbReference type="SUPFAM" id="SSF51430">
    <property type="entry name" value="NAD(P)-linked oxidoreductase"/>
    <property type="match status" value="1"/>
</dbReference>
<sequence length="381" mass="42414">MVLTRRKLGDSDLEVTNVCLGTMTWGIQNSEEEAHQQLDFAIKDRGVNFIDTAEFYPVPSSAPGWKPGTTERYIGTWLEKNQSLRSSLIIATKIAGFSPKSAVAVARTPERYADTAPNAYPDCRLDAESVVTACEASLARLQTTYIDLYQLHWPDRFVPLWGGRNYEPANERDAVEFADTLRGIQTLIEQGKIRYWGLSNETTYGVAEWVHTADRLGVPRPITIQNQFSMLNRTFEGELAEACAPSHYNIGLLPWSILGGGVLSGKYLDKVDLETKWIDPTVASCRLALFPAFQPRFLSKRVLDQVRKYNSIAQEAGVSLATLAQAFCKSRWYVASSIIGATTLEQLKENIDSFEIDLSAETLMAIDGVHNDCLDPSVYVA</sequence>
<proteinExistence type="predicted"/>
<dbReference type="PRINTS" id="PR00069">
    <property type="entry name" value="ALDKETRDTASE"/>
</dbReference>
<dbReference type="AlphaFoldDB" id="A0A7S1T743"/>
<evidence type="ECO:0000313" key="2">
    <source>
        <dbReference type="EMBL" id="CAD9220636.1"/>
    </source>
</evidence>
<evidence type="ECO:0000259" key="1">
    <source>
        <dbReference type="Pfam" id="PF00248"/>
    </source>
</evidence>
<dbReference type="InterPro" id="IPR036812">
    <property type="entry name" value="NAD(P)_OxRdtase_dom_sf"/>
</dbReference>
<dbReference type="PANTHER" id="PTHR43364">
    <property type="entry name" value="NADH-SPECIFIC METHYLGLYOXAL REDUCTASE-RELATED"/>
    <property type="match status" value="1"/>
</dbReference>
<dbReference type="EMBL" id="HBGH01000281">
    <property type="protein sequence ID" value="CAD9220636.1"/>
    <property type="molecule type" value="Transcribed_RNA"/>
</dbReference>
<organism evidence="2">
    <name type="scientific">Compsopogon caeruleus</name>
    <dbReference type="NCBI Taxonomy" id="31354"/>
    <lineage>
        <taxon>Eukaryota</taxon>
        <taxon>Rhodophyta</taxon>
        <taxon>Compsopogonophyceae</taxon>
        <taxon>Compsopogonales</taxon>
        <taxon>Compsopogonaceae</taxon>
        <taxon>Compsopogon</taxon>
    </lineage>
</organism>
<gene>
    <name evidence="2" type="ORF">CCAE0312_LOCUS136</name>
</gene>
<protein>
    <recommendedName>
        <fullName evidence="1">NADP-dependent oxidoreductase domain-containing protein</fullName>
    </recommendedName>
</protein>
<dbReference type="CDD" id="cd19094">
    <property type="entry name" value="AKR_Tas-like"/>
    <property type="match status" value="1"/>
</dbReference>
<reference evidence="2" key="1">
    <citation type="submission" date="2021-01" db="EMBL/GenBank/DDBJ databases">
        <authorList>
            <person name="Corre E."/>
            <person name="Pelletier E."/>
            <person name="Niang G."/>
            <person name="Scheremetjew M."/>
            <person name="Finn R."/>
            <person name="Kale V."/>
            <person name="Holt S."/>
            <person name="Cochrane G."/>
            <person name="Meng A."/>
            <person name="Brown T."/>
            <person name="Cohen L."/>
        </authorList>
    </citation>
    <scope>NUCLEOTIDE SEQUENCE</scope>
    <source>
        <strain evidence="2">SAG 36.94</strain>
    </source>
</reference>
<dbReference type="Pfam" id="PF00248">
    <property type="entry name" value="Aldo_ket_red"/>
    <property type="match status" value="1"/>
</dbReference>
<dbReference type="InterPro" id="IPR050523">
    <property type="entry name" value="AKR_Detox_Biosynth"/>
</dbReference>
<dbReference type="GO" id="GO:0016491">
    <property type="term" value="F:oxidoreductase activity"/>
    <property type="evidence" value="ECO:0007669"/>
    <property type="project" value="InterPro"/>
</dbReference>